<dbReference type="SMART" id="SM00507">
    <property type="entry name" value="HNHc"/>
    <property type="match status" value="1"/>
</dbReference>
<accession>A0A4R2N8G8</accession>
<dbReference type="RefSeq" id="WP_132750401.1">
    <property type="nucleotide sequence ID" value="NZ_QXNC01000013.1"/>
</dbReference>
<evidence type="ECO:0000259" key="1">
    <source>
        <dbReference type="SMART" id="SM00507"/>
    </source>
</evidence>
<evidence type="ECO:0000313" key="3">
    <source>
        <dbReference type="Proteomes" id="UP000295182"/>
    </source>
</evidence>
<name>A0A4R2N8G8_9BURK</name>
<gene>
    <name evidence="2" type="ORF">EV674_11341</name>
</gene>
<dbReference type="OrthoDB" id="9802640at2"/>
<comment type="caution">
    <text evidence="2">The sequence shown here is derived from an EMBL/GenBank/DDBJ whole genome shotgun (WGS) entry which is preliminary data.</text>
</comment>
<keyword evidence="3" id="KW-1185">Reference proteome</keyword>
<dbReference type="AlphaFoldDB" id="A0A4R2N8G8"/>
<dbReference type="Proteomes" id="UP000295182">
    <property type="component" value="Unassembled WGS sequence"/>
</dbReference>
<organism evidence="2 3">
    <name type="scientific">Simplicispira metamorpha</name>
    <dbReference type="NCBI Taxonomy" id="80881"/>
    <lineage>
        <taxon>Bacteria</taxon>
        <taxon>Pseudomonadati</taxon>
        <taxon>Pseudomonadota</taxon>
        <taxon>Betaproteobacteria</taxon>
        <taxon>Burkholderiales</taxon>
        <taxon>Comamonadaceae</taxon>
        <taxon>Simplicispira</taxon>
    </lineage>
</organism>
<feature type="domain" description="HNH nuclease" evidence="1">
    <location>
        <begin position="14"/>
        <end position="64"/>
    </location>
</feature>
<dbReference type="CDD" id="cd00085">
    <property type="entry name" value="HNHc"/>
    <property type="match status" value="1"/>
</dbReference>
<sequence length="238" mass="27792">MSTYQSDRPTIPANLRREVEVEAGHECSITGCNEHTYLEIHHINQNREDNRKENLILLCDKHHKMAHAGVIDRRALHNYKEALRARLNSNAFVREQEGDRVHHFLKTVTDILSYNDCGEISSVGSETGYWFEQEVYVKLSNFFLNIHIYNLELRSYGPSVMDRQDRIVDLMRQVLNIREQGNYHYNGSYCAKFIPKSAPGTSEYDNEISAQIKLVEDKLLEIQKLAFELWDYVENRLG</sequence>
<evidence type="ECO:0000313" key="2">
    <source>
        <dbReference type="EMBL" id="TCP17274.1"/>
    </source>
</evidence>
<reference evidence="2 3" key="1">
    <citation type="submission" date="2019-03" db="EMBL/GenBank/DDBJ databases">
        <title>Genomic Encyclopedia of Type Strains, Phase IV (KMG-IV): sequencing the most valuable type-strain genomes for metagenomic binning, comparative biology and taxonomic classification.</title>
        <authorList>
            <person name="Goeker M."/>
        </authorList>
    </citation>
    <scope>NUCLEOTIDE SEQUENCE [LARGE SCALE GENOMIC DNA]</scope>
    <source>
        <strain evidence="2 3">DSM 1837</strain>
    </source>
</reference>
<dbReference type="InterPro" id="IPR003615">
    <property type="entry name" value="HNH_nuc"/>
</dbReference>
<dbReference type="EMBL" id="SLXH01000013">
    <property type="protein sequence ID" value="TCP17274.1"/>
    <property type="molecule type" value="Genomic_DNA"/>
</dbReference>
<protein>
    <recommendedName>
        <fullName evidence="1">HNH nuclease domain-containing protein</fullName>
    </recommendedName>
</protein>
<proteinExistence type="predicted"/>